<dbReference type="Pfam" id="PF06203">
    <property type="entry name" value="CCT"/>
    <property type="match status" value="1"/>
</dbReference>
<keyword evidence="12" id="KW-1185">Reference proteome</keyword>
<proteinExistence type="inferred from homology"/>
<evidence type="ECO:0000256" key="8">
    <source>
        <dbReference type="PROSITE-ProRule" id="PRU00357"/>
    </source>
</evidence>
<dbReference type="PANTHER" id="PTHR31717">
    <property type="entry name" value="ZINC FINGER PROTEIN CONSTANS-LIKE 10"/>
    <property type="match status" value="1"/>
</dbReference>
<dbReference type="CDD" id="cd19821">
    <property type="entry name" value="Bbox1_BBX-like"/>
    <property type="match status" value="1"/>
</dbReference>
<evidence type="ECO:0000313" key="12">
    <source>
        <dbReference type="Proteomes" id="UP000029121"/>
    </source>
</evidence>
<reference evidence="12" key="1">
    <citation type="journal article" date="2013" name="Nat. Genet.">
        <title>The Capsella rubella genome and the genomic consequences of rapid mating system evolution.</title>
        <authorList>
            <person name="Slotte T."/>
            <person name="Hazzouri K.M."/>
            <person name="Agren J.A."/>
            <person name="Koenig D."/>
            <person name="Maumus F."/>
            <person name="Guo Y.L."/>
            <person name="Steige K."/>
            <person name="Platts A.E."/>
            <person name="Escobar J.S."/>
            <person name="Newman L.K."/>
            <person name="Wang W."/>
            <person name="Mandakova T."/>
            <person name="Vello E."/>
            <person name="Smith L.M."/>
            <person name="Henz S.R."/>
            <person name="Steffen J."/>
            <person name="Takuno S."/>
            <person name="Brandvain Y."/>
            <person name="Coop G."/>
            <person name="Andolfatto P."/>
            <person name="Hu T.T."/>
            <person name="Blanchette M."/>
            <person name="Clark R.M."/>
            <person name="Quesneville H."/>
            <person name="Nordborg M."/>
            <person name="Gaut B.S."/>
            <person name="Lysak M.A."/>
            <person name="Jenkins J."/>
            <person name="Grimwood J."/>
            <person name="Chapman J."/>
            <person name="Prochnik S."/>
            <person name="Shu S."/>
            <person name="Rokhsar D."/>
            <person name="Schmutz J."/>
            <person name="Weigel D."/>
            <person name="Wright S.I."/>
        </authorList>
    </citation>
    <scope>NUCLEOTIDE SEQUENCE [LARGE SCALE GENOMIC DNA]</scope>
    <source>
        <strain evidence="12">cv. Monte Gargano</strain>
    </source>
</reference>
<keyword evidence="7 8" id="KW-0539">Nucleus</keyword>
<dbReference type="GO" id="GO:0008270">
    <property type="term" value="F:zinc ion binding"/>
    <property type="evidence" value="ECO:0007669"/>
    <property type="project" value="UniProtKB-KW"/>
</dbReference>
<dbReference type="PROSITE" id="PS51017">
    <property type="entry name" value="CCT"/>
    <property type="match status" value="1"/>
</dbReference>
<evidence type="ECO:0000259" key="10">
    <source>
        <dbReference type="PROSITE" id="PS51017"/>
    </source>
</evidence>
<evidence type="ECO:0000256" key="6">
    <source>
        <dbReference type="ARBA" id="ARBA00022833"/>
    </source>
</evidence>
<keyword evidence="4" id="KW-0677">Repeat</keyword>
<dbReference type="InterPro" id="IPR010402">
    <property type="entry name" value="CCT_domain"/>
</dbReference>
<evidence type="ECO:0000313" key="11">
    <source>
        <dbReference type="EMBL" id="EOA33104.1"/>
    </source>
</evidence>
<keyword evidence="6" id="KW-0862">Zinc</keyword>
<evidence type="ECO:0000256" key="1">
    <source>
        <dbReference type="ARBA" id="ARBA00004123"/>
    </source>
</evidence>
<comment type="similarity">
    <text evidence="2">Belongs to the CONSTANS family.</text>
</comment>
<gene>
    <name evidence="11" type="ORF">CARUB_v10016442mg</name>
</gene>
<comment type="subcellular location">
    <subcellularLocation>
        <location evidence="1 8">Nucleus</location>
    </subcellularLocation>
</comment>
<organism evidence="11 12">
    <name type="scientific">Capsella rubella</name>
    <dbReference type="NCBI Taxonomy" id="81985"/>
    <lineage>
        <taxon>Eukaryota</taxon>
        <taxon>Viridiplantae</taxon>
        <taxon>Streptophyta</taxon>
        <taxon>Embryophyta</taxon>
        <taxon>Tracheophyta</taxon>
        <taxon>Spermatophyta</taxon>
        <taxon>Magnoliopsida</taxon>
        <taxon>eudicotyledons</taxon>
        <taxon>Gunneridae</taxon>
        <taxon>Pentapetalae</taxon>
        <taxon>rosids</taxon>
        <taxon>malvids</taxon>
        <taxon>Brassicales</taxon>
        <taxon>Brassicaceae</taxon>
        <taxon>Camelineae</taxon>
        <taxon>Capsella</taxon>
    </lineage>
</organism>
<dbReference type="GO" id="GO:0005634">
    <property type="term" value="C:nucleus"/>
    <property type="evidence" value="ECO:0007669"/>
    <property type="project" value="UniProtKB-SubCell"/>
</dbReference>
<dbReference type="AlphaFoldDB" id="R0HTG4"/>
<dbReference type="InterPro" id="IPR049808">
    <property type="entry name" value="CONSTANS-like_Bbox1"/>
</dbReference>
<dbReference type="eggNOG" id="ENOG502QSHH">
    <property type="taxonomic scope" value="Eukaryota"/>
</dbReference>
<evidence type="ECO:0000256" key="9">
    <source>
        <dbReference type="SAM" id="MobiDB-lite"/>
    </source>
</evidence>
<dbReference type="GO" id="GO:0006355">
    <property type="term" value="P:regulation of DNA-templated transcription"/>
    <property type="evidence" value="ECO:0007669"/>
    <property type="project" value="UniProtKB-ARBA"/>
</dbReference>
<evidence type="ECO:0000256" key="7">
    <source>
        <dbReference type="ARBA" id="ARBA00023242"/>
    </source>
</evidence>
<dbReference type="STRING" id="81985.R0HTG4"/>
<name>R0HTG4_9BRAS</name>
<dbReference type="OrthoDB" id="153872at2759"/>
<feature type="region of interest" description="Disordered" evidence="9">
    <location>
        <begin position="354"/>
        <end position="389"/>
    </location>
</feature>
<accession>R0HTG4</accession>
<evidence type="ECO:0000256" key="2">
    <source>
        <dbReference type="ARBA" id="ARBA00010024"/>
    </source>
</evidence>
<evidence type="ECO:0000256" key="4">
    <source>
        <dbReference type="ARBA" id="ARBA00022737"/>
    </source>
</evidence>
<dbReference type="KEGG" id="crb:17893495"/>
<dbReference type="InterPro" id="IPR000315">
    <property type="entry name" value="Znf_B-box"/>
</dbReference>
<evidence type="ECO:0000256" key="5">
    <source>
        <dbReference type="ARBA" id="ARBA00022771"/>
    </source>
</evidence>
<protein>
    <recommendedName>
        <fullName evidence="10">CCT domain-containing protein</fullName>
    </recommendedName>
</protein>
<dbReference type="PANTHER" id="PTHR31717:SF46">
    <property type="entry name" value="CCT MOTIF FAMILY PROTEIN-RELATED"/>
    <property type="match status" value="1"/>
</dbReference>
<dbReference type="Proteomes" id="UP000029121">
    <property type="component" value="Unassembled WGS sequence"/>
</dbReference>
<feature type="domain" description="CCT" evidence="10">
    <location>
        <begin position="332"/>
        <end position="374"/>
    </location>
</feature>
<dbReference type="CDD" id="cd19757">
    <property type="entry name" value="Bbox1"/>
    <property type="match status" value="1"/>
</dbReference>
<dbReference type="SMART" id="SM00336">
    <property type="entry name" value="BBOX"/>
    <property type="match status" value="1"/>
</dbReference>
<evidence type="ECO:0000256" key="3">
    <source>
        <dbReference type="ARBA" id="ARBA00022723"/>
    </source>
</evidence>
<keyword evidence="5" id="KW-0863">Zinc-finger</keyword>
<dbReference type="EMBL" id="KB870807">
    <property type="protein sequence ID" value="EOA33104.1"/>
    <property type="molecule type" value="Genomic_DNA"/>
</dbReference>
<keyword evidence="3" id="KW-0479">Metal-binding</keyword>
<sequence length="389" mass="42985">MSPSIEPKCDHCATAQAVIYCKSDLAKVCLNCDVHVHSANPLSHRHTRSLICQKCFSQPAVIRCLDDKVSYCQGCHWHASDCSVLGHTLQSLNPFSGCPSPTDFNRMWSSILEPSFSGLVSPLVGSLPLNDPNNNTAFGMAKINELDGLIASSYSLVSHNNISYTQSFSDQSSFFSDESKGCPDFVLELEDDLCEELNLDNAPLNFDVGDDIIRFSSEEPDHMVPKCLFSDKDNTSVTASNFTIDKALETTSPGQQDCTNYLSGPFQMNINTIGLPLPPSPVLFGQIHPTMSPTISNITGESSAADYRMSPGFIMSEAPWESNLELPCPQARNQAKLRYKEKRLKRSFGKQIRYASRKARADSRKRVKGRFVKAGDNYDYDPSSPPNNQ</sequence>